<proteinExistence type="predicted"/>
<keyword evidence="1" id="KW-0732">Signal</keyword>
<comment type="caution">
    <text evidence="2">The sequence shown here is derived from an EMBL/GenBank/DDBJ whole genome shotgun (WGS) entry which is preliminary data.</text>
</comment>
<evidence type="ECO:0000313" key="2">
    <source>
        <dbReference type="EMBL" id="KAH8987446.1"/>
    </source>
</evidence>
<organism evidence="2 3">
    <name type="scientific">Lactarius akahatsu</name>
    <dbReference type="NCBI Taxonomy" id="416441"/>
    <lineage>
        <taxon>Eukaryota</taxon>
        <taxon>Fungi</taxon>
        <taxon>Dikarya</taxon>
        <taxon>Basidiomycota</taxon>
        <taxon>Agaricomycotina</taxon>
        <taxon>Agaricomycetes</taxon>
        <taxon>Russulales</taxon>
        <taxon>Russulaceae</taxon>
        <taxon>Lactarius</taxon>
    </lineage>
</organism>
<dbReference type="Proteomes" id="UP001201163">
    <property type="component" value="Unassembled WGS sequence"/>
</dbReference>
<evidence type="ECO:0008006" key="4">
    <source>
        <dbReference type="Google" id="ProtNLM"/>
    </source>
</evidence>
<feature type="signal peptide" evidence="1">
    <location>
        <begin position="1"/>
        <end position="17"/>
    </location>
</feature>
<feature type="chain" id="PRO_5042223171" description="Secreted protein" evidence="1">
    <location>
        <begin position="18"/>
        <end position="95"/>
    </location>
</feature>
<accession>A0AAD4LHA1</accession>
<evidence type="ECO:0000313" key="3">
    <source>
        <dbReference type="Proteomes" id="UP001201163"/>
    </source>
</evidence>
<sequence length="95" mass="10256">MLIKTLVLLLVSHLSPAIRICSKSIHWPTYNTSNCFDFQLLVLSTPDTAISATTVTCSGIPGSLSPQRPPASATQLPHSPNPLVLYVHIFGTPYP</sequence>
<evidence type="ECO:0000256" key="1">
    <source>
        <dbReference type="SAM" id="SignalP"/>
    </source>
</evidence>
<dbReference type="EMBL" id="JAKELL010000047">
    <property type="protein sequence ID" value="KAH8987446.1"/>
    <property type="molecule type" value="Genomic_DNA"/>
</dbReference>
<keyword evidence="3" id="KW-1185">Reference proteome</keyword>
<reference evidence="2" key="1">
    <citation type="submission" date="2022-01" db="EMBL/GenBank/DDBJ databases">
        <title>Comparative genomics reveals a dynamic genome evolution in the ectomycorrhizal milk-cap (Lactarius) mushrooms.</title>
        <authorList>
            <consortium name="DOE Joint Genome Institute"/>
            <person name="Lebreton A."/>
            <person name="Tang N."/>
            <person name="Kuo A."/>
            <person name="LaButti K."/>
            <person name="Drula E."/>
            <person name="Barry K."/>
            <person name="Clum A."/>
            <person name="Lipzen A."/>
            <person name="Mousain D."/>
            <person name="Ng V."/>
            <person name="Wang R."/>
            <person name="Wang X."/>
            <person name="Dai Y."/>
            <person name="Henrissat B."/>
            <person name="Grigoriev I.V."/>
            <person name="Guerin-Laguette A."/>
            <person name="Yu F."/>
            <person name="Martin F.M."/>
        </authorList>
    </citation>
    <scope>NUCLEOTIDE SEQUENCE</scope>
    <source>
        <strain evidence="2">QP</strain>
    </source>
</reference>
<name>A0AAD4LHA1_9AGAM</name>
<dbReference type="AlphaFoldDB" id="A0AAD4LHA1"/>
<protein>
    <recommendedName>
        <fullName evidence="4">Secreted protein</fullName>
    </recommendedName>
</protein>
<gene>
    <name evidence="2" type="ORF">EDB92DRAFT_1875784</name>
</gene>